<proteinExistence type="inferred from homology"/>
<evidence type="ECO:0000256" key="6">
    <source>
        <dbReference type="ARBA" id="ARBA00023277"/>
    </source>
</evidence>
<comment type="function">
    <text evidence="2 7">Converts N-acetylmannosamine-6-phosphate (ManNAc-6-P) to N-acetylglucosamine-6-phosphate (GlcNAc-6-P).</text>
</comment>
<dbReference type="PANTHER" id="PTHR36204:SF1">
    <property type="entry name" value="N-ACETYLMANNOSAMINE-6-PHOSPHATE 2-EPIMERASE-RELATED"/>
    <property type="match status" value="1"/>
</dbReference>
<dbReference type="GO" id="GO:0047465">
    <property type="term" value="F:N-acylglucosamine-6-phosphate 2-epimerase activity"/>
    <property type="evidence" value="ECO:0007669"/>
    <property type="project" value="UniProtKB-EC"/>
</dbReference>
<dbReference type="AlphaFoldDB" id="A0A7X1C6Y9"/>
<dbReference type="UniPathway" id="UPA00629">
    <property type="reaction ID" value="UER00682"/>
</dbReference>
<evidence type="ECO:0000313" key="9">
    <source>
        <dbReference type="Proteomes" id="UP000523362"/>
    </source>
</evidence>
<reference evidence="8 9" key="1">
    <citation type="submission" date="2020-03" db="EMBL/GenBank/DDBJ databases">
        <title>Soil Listeria distribution.</title>
        <authorList>
            <person name="Liao J."/>
            <person name="Wiedmann M."/>
        </authorList>
    </citation>
    <scope>NUCLEOTIDE SEQUENCE [LARGE SCALE GENOMIC DNA]</scope>
    <source>
        <strain evidence="8 9">FSL L7-1560</strain>
    </source>
</reference>
<keyword evidence="6 7" id="KW-0119">Carbohydrate metabolism</keyword>
<accession>A0A7X1C6Y9</accession>
<dbReference type="CDD" id="cd04729">
    <property type="entry name" value="NanE"/>
    <property type="match status" value="1"/>
</dbReference>
<organism evidence="8 9">
    <name type="scientific">Listeria seeligeri</name>
    <dbReference type="NCBI Taxonomy" id="1640"/>
    <lineage>
        <taxon>Bacteria</taxon>
        <taxon>Bacillati</taxon>
        <taxon>Bacillota</taxon>
        <taxon>Bacilli</taxon>
        <taxon>Bacillales</taxon>
        <taxon>Listeriaceae</taxon>
        <taxon>Listeria</taxon>
    </lineage>
</organism>
<dbReference type="EMBL" id="JAARRG010000007">
    <property type="protein sequence ID" value="MBC1486691.1"/>
    <property type="molecule type" value="Genomic_DNA"/>
</dbReference>
<dbReference type="RefSeq" id="WP_075702409.1">
    <property type="nucleotide sequence ID" value="NZ_CP034772.1"/>
</dbReference>
<dbReference type="EC" id="5.1.3.9" evidence="7"/>
<keyword evidence="5 7" id="KW-0413">Isomerase</keyword>
<dbReference type="Proteomes" id="UP000523362">
    <property type="component" value="Unassembled WGS sequence"/>
</dbReference>
<dbReference type="HAMAP" id="MF_01235">
    <property type="entry name" value="ManNAc6P_epimer"/>
    <property type="match status" value="1"/>
</dbReference>
<evidence type="ECO:0000313" key="8">
    <source>
        <dbReference type="EMBL" id="MBC1486691.1"/>
    </source>
</evidence>
<dbReference type="FunFam" id="3.20.20.70:FF:000035">
    <property type="entry name" value="Putative N-acetylmannosamine-6-phosphate 2-epimerase"/>
    <property type="match status" value="1"/>
</dbReference>
<dbReference type="Pfam" id="PF04131">
    <property type="entry name" value="NanE"/>
    <property type="match status" value="1"/>
</dbReference>
<dbReference type="InterPro" id="IPR007260">
    <property type="entry name" value="NanE"/>
</dbReference>
<dbReference type="SUPFAM" id="SSF51366">
    <property type="entry name" value="Ribulose-phoshate binding barrel"/>
    <property type="match status" value="1"/>
</dbReference>
<gene>
    <name evidence="7" type="primary">nanE</name>
    <name evidence="8" type="ORF">HB897_10680</name>
</gene>
<dbReference type="InterPro" id="IPR011060">
    <property type="entry name" value="RibuloseP-bd_barrel"/>
</dbReference>
<evidence type="ECO:0000256" key="2">
    <source>
        <dbReference type="ARBA" id="ARBA00002147"/>
    </source>
</evidence>
<evidence type="ECO:0000256" key="1">
    <source>
        <dbReference type="ARBA" id="ARBA00000056"/>
    </source>
</evidence>
<comment type="similarity">
    <text evidence="4 7">Belongs to the NanE family.</text>
</comment>
<dbReference type="GO" id="GO:0006053">
    <property type="term" value="P:N-acetylmannosamine catabolic process"/>
    <property type="evidence" value="ECO:0007669"/>
    <property type="project" value="TreeGrafter"/>
</dbReference>
<protein>
    <recommendedName>
        <fullName evidence="7">Putative N-acetylmannosamine-6-phosphate 2-epimerase</fullName>
        <ecNumber evidence="7">5.1.3.9</ecNumber>
    </recommendedName>
    <alternativeName>
        <fullName evidence="7">ManNAc-6-P epimerase</fullName>
    </alternativeName>
</protein>
<evidence type="ECO:0000256" key="4">
    <source>
        <dbReference type="ARBA" id="ARBA00007439"/>
    </source>
</evidence>
<dbReference type="GO" id="GO:0005829">
    <property type="term" value="C:cytosol"/>
    <property type="evidence" value="ECO:0007669"/>
    <property type="project" value="TreeGrafter"/>
</dbReference>
<evidence type="ECO:0000256" key="7">
    <source>
        <dbReference type="HAMAP-Rule" id="MF_01235"/>
    </source>
</evidence>
<dbReference type="NCBIfam" id="NF002231">
    <property type="entry name" value="PRK01130.1"/>
    <property type="match status" value="1"/>
</dbReference>
<dbReference type="GO" id="GO:0005975">
    <property type="term" value="P:carbohydrate metabolic process"/>
    <property type="evidence" value="ECO:0007669"/>
    <property type="project" value="UniProtKB-UniRule"/>
</dbReference>
<comment type="caution">
    <text evidence="8">The sequence shown here is derived from an EMBL/GenBank/DDBJ whole genome shotgun (WGS) entry which is preliminary data.</text>
</comment>
<sequence length="232" mass="25459">MNNSVLEKIKGELIVSCQALPDEPLHSSFIMSKMALAAVQGGAMGIRANTAEDIRAIQNEVNVPIIGILKQVYDDCNVFITPTLKEVREICETGAEIVAMDATTRPRPNNENLEEILQIIRKEFPNTLLMADTGSMEDVHYADSLSFDLIGTTLYGYTDETANQDISNQDFSHLKEVLKSTKRPVIAEGKIDSPDKASEVLKLGCHAVVVGGAITRPQEITTRFTKKIKGIL</sequence>
<evidence type="ECO:0000256" key="3">
    <source>
        <dbReference type="ARBA" id="ARBA00005081"/>
    </source>
</evidence>
<comment type="pathway">
    <text evidence="3 7">Amino-sugar metabolism; N-acetylneuraminate degradation; D-fructose 6-phosphate from N-acetylneuraminate: step 3/5.</text>
</comment>
<name>A0A7X1C6Y9_LISSE</name>
<comment type="catalytic activity">
    <reaction evidence="1 7">
        <text>an N-acyl-D-glucosamine 6-phosphate = an N-acyl-D-mannosamine 6-phosphate</text>
        <dbReference type="Rhea" id="RHEA:23932"/>
        <dbReference type="ChEBI" id="CHEBI:57599"/>
        <dbReference type="ChEBI" id="CHEBI:57666"/>
        <dbReference type="EC" id="5.1.3.9"/>
    </reaction>
</comment>
<dbReference type="Gene3D" id="3.20.20.70">
    <property type="entry name" value="Aldolase class I"/>
    <property type="match status" value="1"/>
</dbReference>
<dbReference type="GO" id="GO:0019262">
    <property type="term" value="P:N-acetylneuraminate catabolic process"/>
    <property type="evidence" value="ECO:0007669"/>
    <property type="project" value="UniProtKB-UniRule"/>
</dbReference>
<dbReference type="InterPro" id="IPR013785">
    <property type="entry name" value="Aldolase_TIM"/>
</dbReference>
<evidence type="ECO:0000256" key="5">
    <source>
        <dbReference type="ARBA" id="ARBA00023235"/>
    </source>
</evidence>
<dbReference type="PANTHER" id="PTHR36204">
    <property type="entry name" value="N-ACETYLMANNOSAMINE-6-PHOSPHATE 2-EPIMERASE-RELATED"/>
    <property type="match status" value="1"/>
</dbReference>